<dbReference type="AlphaFoldDB" id="M8BA08"/>
<evidence type="ECO:0000256" key="5">
    <source>
        <dbReference type="ARBA" id="ARBA00022741"/>
    </source>
</evidence>
<name>M8BA08_AEGTA</name>
<keyword evidence="5" id="KW-0547">Nucleotide-binding</keyword>
<evidence type="ECO:0000256" key="1">
    <source>
        <dbReference type="ARBA" id="ARBA00004141"/>
    </source>
</evidence>
<dbReference type="PANTHER" id="PTHR31081:SF21">
    <property type="entry name" value="UREIDE PERMEASE"/>
    <property type="match status" value="1"/>
</dbReference>
<keyword evidence="6" id="KW-0067">ATP-binding</keyword>
<organism evidence="9">
    <name type="scientific">Aegilops tauschii</name>
    <name type="common">Tausch's goatgrass</name>
    <name type="synonym">Aegilops squarrosa</name>
    <dbReference type="NCBI Taxonomy" id="37682"/>
    <lineage>
        <taxon>Eukaryota</taxon>
        <taxon>Viridiplantae</taxon>
        <taxon>Streptophyta</taxon>
        <taxon>Embryophyta</taxon>
        <taxon>Tracheophyta</taxon>
        <taxon>Spermatophyta</taxon>
        <taxon>Magnoliopsida</taxon>
        <taxon>Liliopsida</taxon>
        <taxon>Poales</taxon>
        <taxon>Poaceae</taxon>
        <taxon>BOP clade</taxon>
        <taxon>Pooideae</taxon>
        <taxon>Triticodae</taxon>
        <taxon>Triticeae</taxon>
        <taxon>Triticinae</taxon>
        <taxon>Aegilops</taxon>
    </lineage>
</organism>
<dbReference type="GO" id="GO:0005524">
    <property type="term" value="F:ATP binding"/>
    <property type="evidence" value="ECO:0007669"/>
    <property type="project" value="UniProtKB-KW"/>
</dbReference>
<evidence type="ECO:0000256" key="3">
    <source>
        <dbReference type="ARBA" id="ARBA00022448"/>
    </source>
</evidence>
<dbReference type="InterPro" id="IPR030189">
    <property type="entry name" value="UPS_plant"/>
</dbReference>
<evidence type="ECO:0008006" key="10">
    <source>
        <dbReference type="Google" id="ProtNLM"/>
    </source>
</evidence>
<evidence type="ECO:0000256" key="8">
    <source>
        <dbReference type="ARBA" id="ARBA00023136"/>
    </source>
</evidence>
<dbReference type="Pfam" id="PF07168">
    <property type="entry name" value="Ureide_permease"/>
    <property type="match status" value="3"/>
</dbReference>
<evidence type="ECO:0000256" key="2">
    <source>
        <dbReference type="ARBA" id="ARBA00005931"/>
    </source>
</evidence>
<dbReference type="ExpressionAtlas" id="M8BA08">
    <property type="expression patterns" value="baseline"/>
</dbReference>
<keyword evidence="3" id="KW-0813">Transport</keyword>
<accession>M8BA08</accession>
<sequence>MFIVEDKGSAIALMCAALLFLGTWPALLTLLERRGRLPQHTYLDYSITNLLAAVLIALTLGQLGDSKQNMPNFFIQLSQDNWPSVLFAMAGGLVLSIGNLSTQYAWAYVGLSVTEVICASMVVVIGTTLNYFLDNRINRADILFTGVACFLVAVILGTAVHSSNAADNEEKLSESTNGYNLGYFLAHFSFTPSHIYYPLVHLHRLGVNLGKPFYVFMVAALTIIMSNLTGQMEVRSQANKLLTLPISDALEVDIENGASAEEATRAEAGTAEYLIELEGRRSVKVFGSSTLKGLGLVFFAGVCLSLFSPALNLATNDQWHTLKGGVPHLVVYTAFFYFSMSCFVIGVGLNILFLYRPMAGVPKSSFKAYLGDWEGRQWALLAGLLCGFGNGFPFLGGQGAGQWALLAGLLCGFGNGFQFMGGQAAGYAAADAVEALPLVSTFWGIVLFGEYRKSSKKTYTLLVLMLLMFVAAVATLMASAGHRSTK</sequence>
<dbReference type="PANTHER" id="PTHR31081">
    <property type="entry name" value="UREIDE PERMEASE 1-RELATED-RELATED"/>
    <property type="match status" value="1"/>
</dbReference>
<protein>
    <recommendedName>
        <fullName evidence="10">Ureide permease 2</fullName>
    </recommendedName>
</protein>
<evidence type="ECO:0000256" key="6">
    <source>
        <dbReference type="ARBA" id="ARBA00022840"/>
    </source>
</evidence>
<comment type="subcellular location">
    <subcellularLocation>
        <location evidence="1">Membrane</location>
        <topology evidence="1">Multi-pass membrane protein</topology>
    </subcellularLocation>
</comment>
<proteinExistence type="inferred from homology"/>
<dbReference type="EnsemblPlants" id="EMT10480">
    <property type="protein sequence ID" value="EMT10480"/>
    <property type="gene ID" value="F775_13854"/>
</dbReference>
<keyword evidence="4" id="KW-0812">Transmembrane</keyword>
<comment type="similarity">
    <text evidence="2">Belongs to the plant ureide permease (TC 2.A.7.19) family.</text>
</comment>
<dbReference type="GO" id="GO:0015505">
    <property type="term" value="F:uracil:monoatomic cation symporter activity"/>
    <property type="evidence" value="ECO:0007669"/>
    <property type="project" value="TreeGrafter"/>
</dbReference>
<dbReference type="GO" id="GO:0016020">
    <property type="term" value="C:membrane"/>
    <property type="evidence" value="ECO:0007669"/>
    <property type="project" value="UniProtKB-SubCell"/>
</dbReference>
<dbReference type="GO" id="GO:0005274">
    <property type="term" value="F:allantoin:proton symporter activity"/>
    <property type="evidence" value="ECO:0007669"/>
    <property type="project" value="TreeGrafter"/>
</dbReference>
<reference evidence="9" key="1">
    <citation type="submission" date="2015-06" db="UniProtKB">
        <authorList>
            <consortium name="EnsemblPlants"/>
        </authorList>
    </citation>
    <scope>IDENTIFICATION</scope>
</reference>
<evidence type="ECO:0000313" key="9">
    <source>
        <dbReference type="EnsemblPlants" id="EMT10480"/>
    </source>
</evidence>
<evidence type="ECO:0000256" key="7">
    <source>
        <dbReference type="ARBA" id="ARBA00022989"/>
    </source>
</evidence>
<evidence type="ECO:0000256" key="4">
    <source>
        <dbReference type="ARBA" id="ARBA00022692"/>
    </source>
</evidence>
<keyword evidence="7" id="KW-1133">Transmembrane helix</keyword>
<dbReference type="InterPro" id="IPR009834">
    <property type="entry name" value="Ureide_permease"/>
</dbReference>
<keyword evidence="8" id="KW-0472">Membrane</keyword>